<feature type="transmembrane region" description="Helical" evidence="3">
    <location>
        <begin position="205"/>
        <end position="225"/>
    </location>
</feature>
<evidence type="ECO:0000256" key="3">
    <source>
        <dbReference type="SAM" id="Phobius"/>
    </source>
</evidence>
<dbReference type="InterPro" id="IPR037185">
    <property type="entry name" value="EmrE-like"/>
</dbReference>
<keyword evidence="3" id="KW-1133">Transmembrane helix</keyword>
<accession>A0ABU5J2M7</accession>
<feature type="transmembrane region" description="Helical" evidence="3">
    <location>
        <begin position="5"/>
        <end position="26"/>
    </location>
</feature>
<evidence type="ECO:0000256" key="1">
    <source>
        <dbReference type="ARBA" id="ARBA00004127"/>
    </source>
</evidence>
<keyword evidence="6" id="KW-1185">Reference proteome</keyword>
<dbReference type="InterPro" id="IPR000620">
    <property type="entry name" value="EamA_dom"/>
</dbReference>
<feature type="transmembrane region" description="Helical" evidence="3">
    <location>
        <begin position="175"/>
        <end position="193"/>
    </location>
</feature>
<dbReference type="PANTHER" id="PTHR22911:SF137">
    <property type="entry name" value="SOLUTE CARRIER FAMILY 35 MEMBER G2-RELATED"/>
    <property type="match status" value="1"/>
</dbReference>
<feature type="transmembrane region" description="Helical" evidence="3">
    <location>
        <begin position="64"/>
        <end position="83"/>
    </location>
</feature>
<keyword evidence="3" id="KW-0472">Membrane</keyword>
<feature type="domain" description="EamA" evidence="4">
    <location>
        <begin position="3"/>
        <end position="132"/>
    </location>
</feature>
<evidence type="ECO:0000259" key="4">
    <source>
        <dbReference type="Pfam" id="PF00892"/>
    </source>
</evidence>
<dbReference type="RefSeq" id="WP_322447961.1">
    <property type="nucleotide sequence ID" value="NZ_JAXOFX010000015.1"/>
</dbReference>
<protein>
    <submittedName>
        <fullName evidence="5">DMT family transporter</fullName>
    </submittedName>
</protein>
<feature type="transmembrane region" description="Helical" evidence="3">
    <location>
        <begin position="119"/>
        <end position="135"/>
    </location>
</feature>
<feature type="domain" description="EamA" evidence="4">
    <location>
        <begin position="144"/>
        <end position="278"/>
    </location>
</feature>
<dbReference type="EMBL" id="JAXOFX010000015">
    <property type="protein sequence ID" value="MDZ5473669.1"/>
    <property type="molecule type" value="Genomic_DNA"/>
</dbReference>
<dbReference type="Proteomes" id="UP001290455">
    <property type="component" value="Unassembled WGS sequence"/>
</dbReference>
<feature type="transmembrane region" description="Helical" evidence="3">
    <location>
        <begin position="89"/>
        <end position="110"/>
    </location>
</feature>
<evidence type="ECO:0000256" key="2">
    <source>
        <dbReference type="ARBA" id="ARBA00007362"/>
    </source>
</evidence>
<evidence type="ECO:0000313" key="6">
    <source>
        <dbReference type="Proteomes" id="UP001290455"/>
    </source>
</evidence>
<feature type="transmembrane region" description="Helical" evidence="3">
    <location>
        <begin position="141"/>
        <end position="163"/>
    </location>
</feature>
<evidence type="ECO:0000313" key="5">
    <source>
        <dbReference type="EMBL" id="MDZ5473669.1"/>
    </source>
</evidence>
<dbReference type="SUPFAM" id="SSF103481">
    <property type="entry name" value="Multidrug resistance efflux transporter EmrE"/>
    <property type="match status" value="2"/>
</dbReference>
<dbReference type="Pfam" id="PF00892">
    <property type="entry name" value="EamA"/>
    <property type="match status" value="2"/>
</dbReference>
<proteinExistence type="inferred from homology"/>
<comment type="caution">
    <text evidence="5">The sequence shown here is derived from an EMBL/GenBank/DDBJ whole genome shotgun (WGS) entry which is preliminary data.</text>
</comment>
<feature type="transmembrane region" description="Helical" evidence="3">
    <location>
        <begin position="32"/>
        <end position="52"/>
    </location>
</feature>
<name>A0ABU5J2M7_9BACI</name>
<feature type="transmembrane region" description="Helical" evidence="3">
    <location>
        <begin position="261"/>
        <end position="281"/>
    </location>
</feature>
<sequence length="286" mass="32033">MKRGIIYSLISVTLVSLNPLILKFSLNHMSPIKSALITSLFSLIFCMILMNWRDFSISILKQKTLFFVGLSNSLGLIALFESLNLIGPILVGMIGQLYLPATIIFSAILLKEIISFKQFLLIVSMALGNVLFMYNPDSSQINLVGIALCILYISFFAICNTLIKKLTTQHNEKNILFGNLLYTVFFLLIYSFTQEKITTSIKVEGLILLAITALCGGFLGQLFYYKAIQKIPFVLTNSLNALQPIMIALFSWSYFPQQLNILNSFGALLVFVTVLTLSIGYRKTKS</sequence>
<gene>
    <name evidence="5" type="ORF">SM124_18285</name>
</gene>
<comment type="similarity">
    <text evidence="2">Belongs to the EamA transporter family.</text>
</comment>
<organism evidence="5 6">
    <name type="scientific">Robertmurraya mangrovi</name>
    <dbReference type="NCBI Taxonomy" id="3098077"/>
    <lineage>
        <taxon>Bacteria</taxon>
        <taxon>Bacillati</taxon>
        <taxon>Bacillota</taxon>
        <taxon>Bacilli</taxon>
        <taxon>Bacillales</taxon>
        <taxon>Bacillaceae</taxon>
        <taxon>Robertmurraya</taxon>
    </lineage>
</organism>
<feature type="transmembrane region" description="Helical" evidence="3">
    <location>
        <begin position="237"/>
        <end position="255"/>
    </location>
</feature>
<keyword evidence="3" id="KW-0812">Transmembrane</keyword>
<reference evidence="5 6" key="1">
    <citation type="submission" date="2023-11" db="EMBL/GenBank/DDBJ databases">
        <title>Bacillus jintuensis, isolated from a mudflat on the Beibu Gulf coast.</title>
        <authorList>
            <person name="Li M."/>
        </authorList>
    </citation>
    <scope>NUCLEOTIDE SEQUENCE [LARGE SCALE GENOMIC DNA]</scope>
    <source>
        <strain evidence="5 6">31A1R</strain>
    </source>
</reference>
<comment type="subcellular location">
    <subcellularLocation>
        <location evidence="1">Endomembrane system</location>
        <topology evidence="1">Multi-pass membrane protein</topology>
    </subcellularLocation>
</comment>
<dbReference type="PANTHER" id="PTHR22911">
    <property type="entry name" value="ACYL-MALONYL CONDENSING ENZYME-RELATED"/>
    <property type="match status" value="1"/>
</dbReference>